<evidence type="ECO:0000256" key="7">
    <source>
        <dbReference type="SAM" id="MobiDB-lite"/>
    </source>
</evidence>
<name>A0A261Y7Q9_9FUNG</name>
<dbReference type="GO" id="GO:0005634">
    <property type="term" value="C:nucleus"/>
    <property type="evidence" value="ECO:0007669"/>
    <property type="project" value="UniProtKB-SubCell"/>
</dbReference>
<dbReference type="SMART" id="SM00401">
    <property type="entry name" value="ZnF_GATA"/>
    <property type="match status" value="2"/>
</dbReference>
<evidence type="ECO:0000256" key="5">
    <source>
        <dbReference type="ARBA" id="ARBA00023242"/>
    </source>
</evidence>
<evidence type="ECO:0000313" key="9">
    <source>
        <dbReference type="EMBL" id="OZJ06666.1"/>
    </source>
</evidence>
<keyword evidence="3 6" id="KW-0863">Zinc-finger</keyword>
<feature type="compositionally biased region" description="Basic and acidic residues" evidence="7">
    <location>
        <begin position="403"/>
        <end position="417"/>
    </location>
</feature>
<feature type="region of interest" description="Disordered" evidence="7">
    <location>
        <begin position="262"/>
        <end position="293"/>
    </location>
</feature>
<dbReference type="InterPro" id="IPR039355">
    <property type="entry name" value="Transcription_factor_GATA"/>
</dbReference>
<evidence type="ECO:0000259" key="8">
    <source>
        <dbReference type="PROSITE" id="PS50114"/>
    </source>
</evidence>
<dbReference type="PANTHER" id="PTHR10071:SF281">
    <property type="entry name" value="BOX A-BINDING FACTOR-RELATED"/>
    <property type="match status" value="1"/>
</dbReference>
<feature type="domain" description="GATA-type" evidence="8">
    <location>
        <begin position="194"/>
        <end position="247"/>
    </location>
</feature>
<keyword evidence="2" id="KW-0479">Metal-binding</keyword>
<evidence type="ECO:0000256" key="6">
    <source>
        <dbReference type="PROSITE-ProRule" id="PRU00094"/>
    </source>
</evidence>
<keyword evidence="10" id="KW-1185">Reference proteome</keyword>
<reference evidence="9 10" key="1">
    <citation type="journal article" date="2017" name="Mycologia">
        <title>Bifiguratus adelaidae, gen. et sp. nov., a new member of Mucoromycotina in endophytic and soil-dwelling habitats.</title>
        <authorList>
            <person name="Torres-Cruz T.J."/>
            <person name="Billingsley Tobias T.L."/>
            <person name="Almatruk M."/>
            <person name="Hesse C."/>
            <person name="Kuske C.R."/>
            <person name="Desiro A."/>
            <person name="Benucci G.M."/>
            <person name="Bonito G."/>
            <person name="Stajich J.E."/>
            <person name="Dunlap C."/>
            <person name="Arnold A.E."/>
            <person name="Porras-Alfaro A."/>
        </authorList>
    </citation>
    <scope>NUCLEOTIDE SEQUENCE [LARGE SCALE GENOMIC DNA]</scope>
    <source>
        <strain evidence="9 10">AZ0501</strain>
    </source>
</reference>
<gene>
    <name evidence="9" type="ORF">BZG36_00443</name>
</gene>
<evidence type="ECO:0000256" key="4">
    <source>
        <dbReference type="ARBA" id="ARBA00022833"/>
    </source>
</evidence>
<evidence type="ECO:0000256" key="3">
    <source>
        <dbReference type="ARBA" id="ARBA00022771"/>
    </source>
</evidence>
<dbReference type="PANTHER" id="PTHR10071">
    <property type="entry name" value="TRANSCRIPTION FACTOR GATA FAMILY MEMBER"/>
    <property type="match status" value="1"/>
</dbReference>
<sequence length="457" mass="49921">MTAADILLLAAQHISPEMDSHSETANAPPAFKPYVAPLSSPPSYQHQLTPPSAQNKAIRVPIGQRLHLTALTPSARVIQKHTAIGTTCFNCGTKQTPLWRRSPTGETICNACGLYLKARGGRRPVWLRRGGGHGRSSNGEKRTVKPIQAASEKPVPDNQRPHSSPASPNATESDWPNIKSEHQDVEQPLTDNIPSTGQVCSNCKTTTTPLWRRSEEGQTICNACGLYYRLHRAQRPVSLRRGVVRRRKRCTSSVAPGLGVDRMIQGKSSSSTTSPMPSLMMDDGSSDGSDAEECGPSSASCAFGVLDIRKPGYVGYASTTPSSSGSADKKRKMWYDHTPSTKRAMTRSPSFEAPPPTASTSLSYLLNPIQEDRPVLPPISSLVDVAFHRHQPLMPPSPPLSRRSSDSETDHDVPDLSKHRRELAQEVSHLSSLLEKTKGMLREMDGRLASRKEQQHL</sequence>
<proteinExistence type="predicted"/>
<dbReference type="OrthoDB" id="515401at2759"/>
<dbReference type="PROSITE" id="PS50114">
    <property type="entry name" value="GATA_ZN_FINGER_2"/>
    <property type="match status" value="2"/>
</dbReference>
<keyword evidence="4" id="KW-0862">Zinc</keyword>
<evidence type="ECO:0000256" key="1">
    <source>
        <dbReference type="ARBA" id="ARBA00004123"/>
    </source>
</evidence>
<dbReference type="Gene3D" id="3.30.50.10">
    <property type="entry name" value="Erythroid Transcription Factor GATA-1, subunit A"/>
    <property type="match status" value="2"/>
</dbReference>
<dbReference type="AlphaFoldDB" id="A0A261Y7Q9"/>
<dbReference type="Proteomes" id="UP000242875">
    <property type="component" value="Unassembled WGS sequence"/>
</dbReference>
<dbReference type="GO" id="GO:0000981">
    <property type="term" value="F:DNA-binding transcription factor activity, RNA polymerase II-specific"/>
    <property type="evidence" value="ECO:0007669"/>
    <property type="project" value="TreeGrafter"/>
</dbReference>
<dbReference type="SUPFAM" id="SSF57716">
    <property type="entry name" value="Glucocorticoid receptor-like (DNA-binding domain)"/>
    <property type="match status" value="2"/>
</dbReference>
<dbReference type="GO" id="GO:0000978">
    <property type="term" value="F:RNA polymerase II cis-regulatory region sequence-specific DNA binding"/>
    <property type="evidence" value="ECO:0007669"/>
    <property type="project" value="TreeGrafter"/>
</dbReference>
<evidence type="ECO:0000256" key="2">
    <source>
        <dbReference type="ARBA" id="ARBA00022723"/>
    </source>
</evidence>
<dbReference type="CDD" id="cd00202">
    <property type="entry name" value="ZnF_GATA"/>
    <property type="match status" value="2"/>
</dbReference>
<evidence type="ECO:0000313" key="10">
    <source>
        <dbReference type="Proteomes" id="UP000242875"/>
    </source>
</evidence>
<comment type="caution">
    <text evidence="9">The sequence shown here is derived from an EMBL/GenBank/DDBJ whole genome shotgun (WGS) entry which is preliminary data.</text>
</comment>
<feature type="compositionally biased region" description="Polar residues" evidence="7">
    <location>
        <begin position="161"/>
        <end position="174"/>
    </location>
</feature>
<dbReference type="GO" id="GO:0000122">
    <property type="term" value="P:negative regulation of transcription by RNA polymerase II"/>
    <property type="evidence" value="ECO:0007669"/>
    <property type="project" value="TreeGrafter"/>
</dbReference>
<dbReference type="GO" id="GO:0008270">
    <property type="term" value="F:zinc ion binding"/>
    <property type="evidence" value="ECO:0007669"/>
    <property type="project" value="UniProtKB-KW"/>
</dbReference>
<comment type="subcellular location">
    <subcellularLocation>
        <location evidence="1">Nucleus</location>
    </subcellularLocation>
</comment>
<feature type="region of interest" description="Disordered" evidence="7">
    <location>
        <begin position="124"/>
        <end position="176"/>
    </location>
</feature>
<dbReference type="InterPro" id="IPR013088">
    <property type="entry name" value="Znf_NHR/GATA"/>
</dbReference>
<keyword evidence="5" id="KW-0539">Nucleus</keyword>
<protein>
    <recommendedName>
        <fullName evidence="8">GATA-type domain-containing protein</fullName>
    </recommendedName>
</protein>
<accession>A0A261Y7Q9</accession>
<feature type="domain" description="GATA-type" evidence="8">
    <location>
        <begin position="82"/>
        <end position="135"/>
    </location>
</feature>
<feature type="compositionally biased region" description="Basic and acidic residues" evidence="7">
    <location>
        <begin position="435"/>
        <end position="457"/>
    </location>
</feature>
<dbReference type="PROSITE" id="PS00344">
    <property type="entry name" value="GATA_ZN_FINGER_1"/>
    <property type="match status" value="2"/>
</dbReference>
<organism evidence="9 10">
    <name type="scientific">Bifiguratus adelaidae</name>
    <dbReference type="NCBI Taxonomy" id="1938954"/>
    <lineage>
        <taxon>Eukaryota</taxon>
        <taxon>Fungi</taxon>
        <taxon>Fungi incertae sedis</taxon>
        <taxon>Mucoromycota</taxon>
        <taxon>Mucoromycotina</taxon>
        <taxon>Endogonomycetes</taxon>
        <taxon>Endogonales</taxon>
        <taxon>Endogonales incertae sedis</taxon>
        <taxon>Bifiguratus</taxon>
    </lineage>
</organism>
<dbReference type="PRINTS" id="PR00619">
    <property type="entry name" value="GATAZNFINGER"/>
</dbReference>
<dbReference type="GO" id="GO:0045944">
    <property type="term" value="P:positive regulation of transcription by RNA polymerase II"/>
    <property type="evidence" value="ECO:0007669"/>
    <property type="project" value="TreeGrafter"/>
</dbReference>
<dbReference type="EMBL" id="MVBO01000002">
    <property type="protein sequence ID" value="OZJ06666.1"/>
    <property type="molecule type" value="Genomic_DNA"/>
</dbReference>
<dbReference type="Pfam" id="PF00320">
    <property type="entry name" value="GATA"/>
    <property type="match status" value="2"/>
</dbReference>
<feature type="compositionally biased region" description="Low complexity" evidence="7">
    <location>
        <begin position="268"/>
        <end position="288"/>
    </location>
</feature>
<dbReference type="InterPro" id="IPR000679">
    <property type="entry name" value="Znf_GATA"/>
</dbReference>
<feature type="region of interest" description="Disordered" evidence="7">
    <location>
        <begin position="390"/>
        <end position="457"/>
    </location>
</feature>